<name>A0A9P1C5S7_9DINO</name>
<evidence type="ECO:0000313" key="4">
    <source>
        <dbReference type="EMBL" id="CAI3985629.1"/>
    </source>
</evidence>
<dbReference type="OrthoDB" id="444804at2759"/>
<feature type="coiled-coil region" evidence="2">
    <location>
        <begin position="329"/>
        <end position="832"/>
    </location>
</feature>
<keyword evidence="1 2" id="KW-0175">Coiled coil</keyword>
<gene>
    <name evidence="4" type="ORF">C1SCF055_LOCUS13056</name>
</gene>
<proteinExistence type="predicted"/>
<protein>
    <submittedName>
        <fullName evidence="4">Uncharacterized protein</fullName>
    </submittedName>
</protein>
<evidence type="ECO:0000313" key="5">
    <source>
        <dbReference type="EMBL" id="CAL4772941.1"/>
    </source>
</evidence>
<evidence type="ECO:0000313" key="6">
    <source>
        <dbReference type="Proteomes" id="UP001152797"/>
    </source>
</evidence>
<dbReference type="EMBL" id="CAMXCT020001002">
    <property type="protein sequence ID" value="CAL1139004.1"/>
    <property type="molecule type" value="Genomic_DNA"/>
</dbReference>
<evidence type="ECO:0000256" key="3">
    <source>
        <dbReference type="SAM" id="MobiDB-lite"/>
    </source>
</evidence>
<comment type="caution">
    <text evidence="4">The sequence shown here is derived from an EMBL/GenBank/DDBJ whole genome shotgun (WGS) entry which is preliminary data.</text>
</comment>
<accession>A0A9P1C5S7</accession>
<evidence type="ECO:0000256" key="2">
    <source>
        <dbReference type="SAM" id="Coils"/>
    </source>
</evidence>
<dbReference type="EMBL" id="CAMXCT030001002">
    <property type="protein sequence ID" value="CAL4772941.1"/>
    <property type="molecule type" value="Genomic_DNA"/>
</dbReference>
<feature type="compositionally biased region" description="Low complexity" evidence="3">
    <location>
        <begin position="1405"/>
        <end position="1421"/>
    </location>
</feature>
<keyword evidence="6" id="KW-1185">Reference proteome</keyword>
<reference evidence="5 6" key="2">
    <citation type="submission" date="2024-05" db="EMBL/GenBank/DDBJ databases">
        <authorList>
            <person name="Chen Y."/>
            <person name="Shah S."/>
            <person name="Dougan E. K."/>
            <person name="Thang M."/>
            <person name="Chan C."/>
        </authorList>
    </citation>
    <scope>NUCLEOTIDE SEQUENCE [LARGE SCALE GENOMIC DNA]</scope>
</reference>
<dbReference type="Proteomes" id="UP001152797">
    <property type="component" value="Unassembled WGS sequence"/>
</dbReference>
<evidence type="ECO:0000256" key="1">
    <source>
        <dbReference type="ARBA" id="ARBA00023054"/>
    </source>
</evidence>
<organism evidence="4">
    <name type="scientific">Cladocopium goreaui</name>
    <dbReference type="NCBI Taxonomy" id="2562237"/>
    <lineage>
        <taxon>Eukaryota</taxon>
        <taxon>Sar</taxon>
        <taxon>Alveolata</taxon>
        <taxon>Dinophyceae</taxon>
        <taxon>Suessiales</taxon>
        <taxon>Symbiodiniaceae</taxon>
        <taxon>Cladocopium</taxon>
    </lineage>
</organism>
<reference evidence="4" key="1">
    <citation type="submission" date="2022-10" db="EMBL/GenBank/DDBJ databases">
        <authorList>
            <person name="Chen Y."/>
            <person name="Dougan E. K."/>
            <person name="Chan C."/>
            <person name="Rhodes N."/>
            <person name="Thang M."/>
        </authorList>
    </citation>
    <scope>NUCLEOTIDE SEQUENCE</scope>
</reference>
<feature type="region of interest" description="Disordered" evidence="3">
    <location>
        <begin position="1402"/>
        <end position="1421"/>
    </location>
</feature>
<sequence>MMVAFSGNLWPRQDTLRLVSFLEARSLQPAIAASRSSKGQLQDTLAALRKVEANPDPGALEVFELQQGLRDLETVLAEAQQVIPQATLGNAACGWDAAWQELSSLETKLETAMRYVYGPDWEIKPGKLVSKKGTWLKSSARFSWELSEAKGEKMYLPAGVAMPILQIGRVVDQEELKLHDWVCQHLRVWMKPEIVRTIQARYGIWFVYWPHFEVEKLGLATRTSQGEVSEDMLPGMAISTEDTDVCPGAARSKAMLPLKTASDEVQSPGLMSDFMEHSPSSPSEGSRWRRMIRPLANCIACGDFESELSKLKLQKSSTTARLGDCIRKLQEQDSSMEVLEKKLQETLADLDARTAELEAEKRRTSSLSTLLLNDSVKEQKLQEEAKDAEERLEKAEKEIQRLVSSLNRETSEKERVIQDLRTKDSEAACLSEQLDACKEQAAKCSAELQMQISMLEEKTLENEELEHTLARTFAEAEDLRSNLATCEDSCERLQGALEAQTIEHEKVNIKLSERTQELTEAQDEIRNISEKLSCSNEQLDQHEKKLHTLSSALRMAQEEMRSKMQQVENVGMSAEDFLSRLSASKQHLQHLEEEKRTIAESLALTTAEKQDISSRFEKLTMSLKDEQSKNAALQNNVQEQCAKIRELEEINRMSCLEVQSITAEKTKVEEELAARRKEYEAITAQVSSVTNDLAAQVEENESAAAQLSALTTSLASKRKENEALAAELSAVKAPISSLEQKVRDLDAAAKAAKSENIVLAKELEEKALELKKLKQDLKMEKDQLQTFDRQLSVVTTSLKDAVSDKQSLALELEGLQMERADLEGRLSRTNSKNIELEIALDEMASQAGANKEARDAAVQEICTWQINAQLCQSFVQHMSHQRDACLSECRDYRRAAQEKQREIDVLNLKLRHAEKQSNELANASLAELTDQLGQSDVRMQMLSASIELKDSEMQVLSRELARKGMETEDYLGQVRVIQEHWGDSEKIIDQLRISLGICQSDKDLVEKELVMRGKLMEEMGIQMEQAKEQLSKSQQETNILDRCLEDKQLQHDLLTQEVGCKESVIQNLQCELTAIKVERSENARDHEESSHMLKSTLEEQLQQNDLLRLQLGRKRAECEEASIENRSLFTQLAERTLERDDFGSQMQGMRTLISKLKDELRSAQMNETELCEKRDGLMAERAELQQQNQRLSALSAQLRRETDKSLAELQRKVDLTEKQRMEIMRLQKELNDSKQEVKNLNRCVTLEVRRREEAATRCAELLCAHPSMNIEAWIGKVRASSTSAEWQLVAGSGRSERVVLGAGQSFQPGLTSYETPCIIINHREQRKGSKRKSDQDRVPVNIYEAKKPGAVEVRKANKALVASRPPARLPIVYDKICKLFNQNAVVYDQHFGVVRPFPDEDGVFSPRSSRSSSSRASSRGF</sequence>
<dbReference type="EMBL" id="CAMXCT010001002">
    <property type="protein sequence ID" value="CAI3985629.1"/>
    <property type="molecule type" value="Genomic_DNA"/>
</dbReference>
<dbReference type="PANTHER" id="PTHR23160:SF19">
    <property type="entry name" value="MYOSIN HEAVY CHAIN-RELATED PROTEIN"/>
    <property type="match status" value="1"/>
</dbReference>
<feature type="coiled-coil region" evidence="2">
    <location>
        <begin position="1146"/>
        <end position="1243"/>
    </location>
</feature>
<feature type="coiled-coil region" evidence="2">
    <location>
        <begin position="889"/>
        <end position="923"/>
    </location>
</feature>
<dbReference type="PANTHER" id="PTHR23160">
    <property type="entry name" value="SYNAPTONEMAL COMPLEX PROTEIN-RELATED"/>
    <property type="match status" value="1"/>
</dbReference>